<comment type="caution">
    <text evidence="1">The sequence shown here is derived from an EMBL/GenBank/DDBJ whole genome shotgun (WGS) entry which is preliminary data.</text>
</comment>
<evidence type="ECO:0000313" key="1">
    <source>
        <dbReference type="EMBL" id="CNE77065.1"/>
    </source>
</evidence>
<proteinExistence type="predicted"/>
<keyword evidence="2" id="KW-1185">Reference proteome</keyword>
<evidence type="ECO:0000313" key="2">
    <source>
        <dbReference type="Proteomes" id="UP000041601"/>
    </source>
</evidence>
<reference evidence="1 2" key="1">
    <citation type="submission" date="2015-03" db="EMBL/GenBank/DDBJ databases">
        <authorList>
            <consortium name="Pathogen Informatics"/>
            <person name="Murphy D."/>
        </authorList>
    </citation>
    <scope>NUCLEOTIDE SEQUENCE [LARGE SCALE GENOMIC DNA]</scope>
    <source>
        <strain evidence="1 2">IP05342</strain>
    </source>
</reference>
<sequence>MHVIVCDELPEKIRFPVYDERNAKNNRVVEVRNQTHGSLSCLLQVFWRYIRYVLRKILISVVFESKYEREAIVWFLSVSYTVV</sequence>
<name>A0ABP1YGF3_YEREN</name>
<dbReference type="Proteomes" id="UP000041601">
    <property type="component" value="Unassembled WGS sequence"/>
</dbReference>
<evidence type="ECO:0008006" key="3">
    <source>
        <dbReference type="Google" id="ProtNLM"/>
    </source>
</evidence>
<gene>
    <name evidence="1" type="ORF">ERS137959_04608</name>
</gene>
<protein>
    <recommendedName>
        <fullName evidence="3">Transposase</fullName>
    </recommendedName>
</protein>
<accession>A0ABP1YGF3</accession>
<organism evidence="1 2">
    <name type="scientific">Yersinia enterocolitica</name>
    <dbReference type="NCBI Taxonomy" id="630"/>
    <lineage>
        <taxon>Bacteria</taxon>
        <taxon>Pseudomonadati</taxon>
        <taxon>Pseudomonadota</taxon>
        <taxon>Gammaproteobacteria</taxon>
        <taxon>Enterobacterales</taxon>
        <taxon>Yersiniaceae</taxon>
        <taxon>Yersinia</taxon>
    </lineage>
</organism>
<dbReference type="EMBL" id="CPXJ01000119">
    <property type="protein sequence ID" value="CNE77065.1"/>
    <property type="molecule type" value="Genomic_DNA"/>
</dbReference>